<dbReference type="GO" id="GO:0000956">
    <property type="term" value="P:nuclear-transcribed mRNA catabolic process"/>
    <property type="evidence" value="ECO:0007669"/>
    <property type="project" value="TreeGrafter"/>
</dbReference>
<sequence length="275" mass="31730">MGVPALFRWLSRKYPKIVEQVFEDETIGSQGKKPSKTEQEMIVKVFRYTTQVVNMVRPTKLLMIEIGMSLISLSSNPNCSCCFKAAQEAKSKQLEILSVIQECRLLCKELSDEYSSDKKVWDSNAITHGTPFIKLLIDSLRYWISHKLNTNPGWNQKNYNPNTRHMIYGLDDDLITLSLATHEPHFKALREDVFSDERRRKGCHLCCQPGHHSSQCQGKPKERANEFDEKQKLTERKPFIFLDVSTLREFLAVEMNMVGAPFKFELKHAICQLAT</sequence>
<dbReference type="AlphaFoldDB" id="A0AAV0BNV7"/>
<evidence type="ECO:0000313" key="2">
    <source>
        <dbReference type="EMBL" id="CAH7688957.1"/>
    </source>
</evidence>
<organism evidence="2 3">
    <name type="scientific">Phakopsora pachyrhizi</name>
    <name type="common">Asian soybean rust disease fungus</name>
    <dbReference type="NCBI Taxonomy" id="170000"/>
    <lineage>
        <taxon>Eukaryota</taxon>
        <taxon>Fungi</taxon>
        <taxon>Dikarya</taxon>
        <taxon>Basidiomycota</taxon>
        <taxon>Pucciniomycotina</taxon>
        <taxon>Pucciniomycetes</taxon>
        <taxon>Pucciniales</taxon>
        <taxon>Phakopsoraceae</taxon>
        <taxon>Phakopsora</taxon>
    </lineage>
</organism>
<keyword evidence="2" id="KW-0269">Exonuclease</keyword>
<gene>
    <name evidence="2" type="ORF">PPACK8108_LOCUS24001</name>
</gene>
<dbReference type="Pfam" id="PF03159">
    <property type="entry name" value="XRN_N"/>
    <property type="match status" value="1"/>
</dbReference>
<keyword evidence="2" id="KW-0540">Nuclease</keyword>
<proteinExistence type="predicted"/>
<dbReference type="PANTHER" id="PTHR12341:SF41">
    <property type="entry name" value="5'-3' EXORIBONUCLEASE 2"/>
    <property type="match status" value="1"/>
</dbReference>
<feature type="domain" description="Xrn1 N-terminal" evidence="1">
    <location>
        <begin position="31"/>
        <end position="156"/>
    </location>
</feature>
<dbReference type="GO" id="GO:0005634">
    <property type="term" value="C:nucleus"/>
    <property type="evidence" value="ECO:0007669"/>
    <property type="project" value="TreeGrafter"/>
</dbReference>
<dbReference type="PANTHER" id="PTHR12341">
    <property type="entry name" value="5'-&gt;3' EXORIBONUCLEASE"/>
    <property type="match status" value="1"/>
</dbReference>
<comment type="caution">
    <text evidence="2">The sequence shown here is derived from an EMBL/GenBank/DDBJ whole genome shotgun (WGS) entry which is preliminary data.</text>
</comment>
<dbReference type="EMBL" id="CALTRL010006031">
    <property type="protein sequence ID" value="CAH7688957.1"/>
    <property type="molecule type" value="Genomic_DNA"/>
</dbReference>
<name>A0AAV0BNV7_PHAPC</name>
<dbReference type="GO" id="GO:0003723">
    <property type="term" value="F:RNA binding"/>
    <property type="evidence" value="ECO:0007669"/>
    <property type="project" value="TreeGrafter"/>
</dbReference>
<dbReference type="Proteomes" id="UP001153365">
    <property type="component" value="Unassembled WGS sequence"/>
</dbReference>
<dbReference type="InterPro" id="IPR004859">
    <property type="entry name" value="Xrn1_N"/>
</dbReference>
<evidence type="ECO:0000313" key="3">
    <source>
        <dbReference type="Proteomes" id="UP001153365"/>
    </source>
</evidence>
<dbReference type="Gene3D" id="3.40.50.12390">
    <property type="match status" value="2"/>
</dbReference>
<reference evidence="2" key="1">
    <citation type="submission" date="2022-06" db="EMBL/GenBank/DDBJ databases">
        <authorList>
            <consortium name="SYNGENTA / RWTH Aachen University"/>
        </authorList>
    </citation>
    <scope>NUCLEOTIDE SEQUENCE</scope>
</reference>
<evidence type="ECO:0000259" key="1">
    <source>
        <dbReference type="Pfam" id="PF03159"/>
    </source>
</evidence>
<protein>
    <submittedName>
        <fullName evidence="2">XRN 5'-3' exonuclease N-terminus-domain-containing protein</fullName>
    </submittedName>
</protein>
<accession>A0AAV0BNV7</accession>
<keyword evidence="2" id="KW-0378">Hydrolase</keyword>
<dbReference type="InterPro" id="IPR027073">
    <property type="entry name" value="5_3_exoribonuclease"/>
</dbReference>
<keyword evidence="3" id="KW-1185">Reference proteome</keyword>
<dbReference type="GO" id="GO:0004534">
    <property type="term" value="F:5'-3' RNA exonuclease activity"/>
    <property type="evidence" value="ECO:0007669"/>
    <property type="project" value="TreeGrafter"/>
</dbReference>